<organism evidence="1 2">
    <name type="scientific">Brucella tritici</name>
    <dbReference type="NCBI Taxonomy" id="94626"/>
    <lineage>
        <taxon>Bacteria</taxon>
        <taxon>Pseudomonadati</taxon>
        <taxon>Pseudomonadota</taxon>
        <taxon>Alphaproteobacteria</taxon>
        <taxon>Hyphomicrobiales</taxon>
        <taxon>Brucellaceae</taxon>
        <taxon>Brucella/Ochrobactrum group</taxon>
        <taxon>Brucella</taxon>
    </lineage>
</organism>
<evidence type="ECO:0000313" key="1">
    <source>
        <dbReference type="EMBL" id="NKW11235.1"/>
    </source>
</evidence>
<evidence type="ECO:0000313" key="2">
    <source>
        <dbReference type="Proteomes" id="UP000558475"/>
    </source>
</evidence>
<comment type="caution">
    <text evidence="1">The sequence shown here is derived from an EMBL/GenBank/DDBJ whole genome shotgun (WGS) entry which is preliminary data.</text>
</comment>
<dbReference type="AlphaFoldDB" id="A0A7X6JE52"/>
<protein>
    <submittedName>
        <fullName evidence="1">Uncharacterized protein</fullName>
    </submittedName>
</protein>
<dbReference type="EMBL" id="JAAXZB010000005">
    <property type="protein sequence ID" value="NKW11235.1"/>
    <property type="molecule type" value="Genomic_DNA"/>
</dbReference>
<dbReference type="Proteomes" id="UP000558475">
    <property type="component" value="Unassembled WGS sequence"/>
</dbReference>
<accession>A0A7X6JE52</accession>
<sequence length="82" mass="9484">MLDRLDEHRQLKYVGEVEIRAIEALIRYHDLFDEICETETDGFAFVARLRNLAVAIINKIAELDGEAELHARLSLSMLDLDR</sequence>
<name>A0A7X6JE52_9HYPH</name>
<reference evidence="1 2" key="1">
    <citation type="submission" date="2020-04" db="EMBL/GenBank/DDBJ databases">
        <title>Whole genome sequencing of clinical and environmental type strains of Ochrobactrum.</title>
        <authorList>
            <person name="Dharne M."/>
        </authorList>
    </citation>
    <scope>NUCLEOTIDE SEQUENCE [LARGE SCALE GENOMIC DNA]</scope>
    <source>
        <strain evidence="1 2">DSM 13340</strain>
    </source>
</reference>
<proteinExistence type="predicted"/>
<gene>
    <name evidence="1" type="ORF">HGG76_26910</name>
</gene>